<proteinExistence type="inferred from homology"/>
<dbReference type="Pfam" id="PF02817">
    <property type="entry name" value="E3_binding"/>
    <property type="match status" value="1"/>
</dbReference>
<dbReference type="InterPro" id="IPR036625">
    <property type="entry name" value="E3-bd_dom_sf"/>
</dbReference>
<protein>
    <recommendedName>
        <fullName evidence="7">Dihydrolipoamide acetyltransferase component of pyruvate dehydrogenase complex</fullName>
        <ecNumber evidence="7">2.3.1.-</ecNumber>
    </recommendedName>
</protein>
<comment type="cofactor">
    <cofactor evidence="1 7">
        <name>(R)-lipoate</name>
        <dbReference type="ChEBI" id="CHEBI:83088"/>
    </cofactor>
</comment>
<keyword evidence="12" id="KW-1185">Reference proteome</keyword>
<evidence type="ECO:0000256" key="8">
    <source>
        <dbReference type="SAM" id="MobiDB-lite"/>
    </source>
</evidence>
<dbReference type="EMBL" id="QUOT01000002">
    <property type="protein sequence ID" value="REL24448.1"/>
    <property type="molecule type" value="Genomic_DNA"/>
</dbReference>
<dbReference type="Gene3D" id="3.30.559.10">
    <property type="entry name" value="Chloramphenicol acetyltransferase-like domain"/>
    <property type="match status" value="1"/>
</dbReference>
<accession>A0A3E0TIW3</accession>
<organism evidence="11 12">
    <name type="scientific">Thalassotalea euphylliae</name>
    <dbReference type="NCBI Taxonomy" id="1655234"/>
    <lineage>
        <taxon>Bacteria</taxon>
        <taxon>Pseudomonadati</taxon>
        <taxon>Pseudomonadota</taxon>
        <taxon>Gammaproteobacteria</taxon>
        <taxon>Alteromonadales</taxon>
        <taxon>Colwelliaceae</taxon>
        <taxon>Thalassotalea</taxon>
    </lineage>
</organism>
<dbReference type="Pfam" id="PF00364">
    <property type="entry name" value="Biotin_lipoyl"/>
    <property type="match status" value="1"/>
</dbReference>
<dbReference type="CDD" id="cd06849">
    <property type="entry name" value="lipoyl_domain"/>
    <property type="match status" value="1"/>
</dbReference>
<dbReference type="InterPro" id="IPR000089">
    <property type="entry name" value="Biotin_lipoyl"/>
</dbReference>
<dbReference type="Gene3D" id="2.40.50.100">
    <property type="match status" value="1"/>
</dbReference>
<dbReference type="SUPFAM" id="SSF47005">
    <property type="entry name" value="Peripheral subunit-binding domain of 2-oxo acid dehydrogenase complex"/>
    <property type="match status" value="1"/>
</dbReference>
<feature type="compositionally biased region" description="Polar residues" evidence="8">
    <location>
        <begin position="7"/>
        <end position="39"/>
    </location>
</feature>
<dbReference type="GO" id="GO:0005737">
    <property type="term" value="C:cytoplasm"/>
    <property type="evidence" value="ECO:0007669"/>
    <property type="project" value="TreeGrafter"/>
</dbReference>
<dbReference type="EC" id="2.3.1.-" evidence="7"/>
<evidence type="ECO:0000256" key="3">
    <source>
        <dbReference type="ARBA" id="ARBA00011484"/>
    </source>
</evidence>
<feature type="domain" description="Peripheral subunit-binding (PSBD)" evidence="10">
    <location>
        <begin position="230"/>
        <end position="267"/>
    </location>
</feature>
<dbReference type="PANTHER" id="PTHR43178:SF5">
    <property type="entry name" value="LIPOAMIDE ACYLTRANSFERASE COMPONENT OF BRANCHED-CHAIN ALPHA-KETO ACID DEHYDROGENASE COMPLEX, MITOCHONDRIAL"/>
    <property type="match status" value="1"/>
</dbReference>
<dbReference type="AlphaFoldDB" id="A0A3E0TIW3"/>
<dbReference type="Pfam" id="PF00198">
    <property type="entry name" value="2-oxoacid_dh"/>
    <property type="match status" value="1"/>
</dbReference>
<dbReference type="PROSITE" id="PS51826">
    <property type="entry name" value="PSBD"/>
    <property type="match status" value="1"/>
</dbReference>
<gene>
    <name evidence="11" type="ORF">DXX94_18675</name>
</gene>
<feature type="region of interest" description="Disordered" evidence="8">
    <location>
        <begin position="58"/>
        <end position="83"/>
    </location>
</feature>
<dbReference type="InterPro" id="IPR001078">
    <property type="entry name" value="2-oxoacid_DH_actylTfrase"/>
</dbReference>
<dbReference type="SUPFAM" id="SSF52777">
    <property type="entry name" value="CoA-dependent acyltransferases"/>
    <property type="match status" value="1"/>
</dbReference>
<comment type="subunit">
    <text evidence="3">Forms a 24-polypeptide structural core with octahedral symmetry.</text>
</comment>
<dbReference type="PANTHER" id="PTHR43178">
    <property type="entry name" value="DIHYDROLIPOAMIDE ACETYLTRANSFERASE COMPONENT OF PYRUVATE DEHYDROGENASE COMPLEX"/>
    <property type="match status" value="1"/>
</dbReference>
<evidence type="ECO:0000313" key="12">
    <source>
        <dbReference type="Proteomes" id="UP000256899"/>
    </source>
</evidence>
<feature type="compositionally biased region" description="Low complexity" evidence="8">
    <location>
        <begin position="277"/>
        <end position="293"/>
    </location>
</feature>
<dbReference type="InterPro" id="IPR023213">
    <property type="entry name" value="CAT-like_dom_sf"/>
</dbReference>
<sequence length="529" mass="56964">MTPFDGYTTSADNESNGVVSMSETHQGASLAKQKTNESVKGSQLLDAGLNLLDSLASDEGTSDEQQTDEPLDSANQVAANEPQSAGISEDFILPDIGEGIVECEIVEWLVAEGDVIEEDQPVADVMTDKALVQIPAICAGTVVKLYYAKGDIAKVHAPLFAIAPSGNVESGNGVSGNIASHDEKKEKEKLLETANENHQADVQSAIATLAGKSNVQIASTDVAQNGKKALASPAVRRVARELDINIHQVQGSGKKGRVYKEDVIRFSQVKVEQEHATQPQTSQPESTSSKSTTVGGKRVEAIRGVKAAMAKAMVDSVTSIPHFTYCEELDLTELIALRQQLKTQYAKQNVKLTLMPFFMKAMSMALAEYPLMNTQVNDDCSEITYFEDHNIGMAVDSKIGLLVPNVKQAQTKSILELALDIARLTEQARAGRVNREDLTGGTISISNIGAIGGTVATPIINKPEVAIVALGKVQKLPRFNESGEVEAREIMQISWSGDHRVIDGGTIARFTNAWKALLENPNRMLVNLR</sequence>
<evidence type="ECO:0000256" key="4">
    <source>
        <dbReference type="ARBA" id="ARBA00022679"/>
    </source>
</evidence>
<dbReference type="GO" id="GO:0031405">
    <property type="term" value="F:lipoic acid binding"/>
    <property type="evidence" value="ECO:0007669"/>
    <property type="project" value="TreeGrafter"/>
</dbReference>
<dbReference type="SUPFAM" id="SSF51230">
    <property type="entry name" value="Single hybrid motif"/>
    <property type="match status" value="1"/>
</dbReference>
<feature type="domain" description="Lipoyl-binding" evidence="9">
    <location>
        <begin position="88"/>
        <end position="163"/>
    </location>
</feature>
<name>A0A3E0TIW3_9GAMM</name>
<keyword evidence="4 7" id="KW-0808">Transferase</keyword>
<evidence type="ECO:0000256" key="6">
    <source>
        <dbReference type="ARBA" id="ARBA00023315"/>
    </source>
</evidence>
<dbReference type="PROSITE" id="PS50968">
    <property type="entry name" value="BIOTINYL_LIPOYL"/>
    <property type="match status" value="1"/>
</dbReference>
<evidence type="ECO:0000256" key="7">
    <source>
        <dbReference type="RuleBase" id="RU003423"/>
    </source>
</evidence>
<dbReference type="FunFam" id="3.30.559.10:FF:000027">
    <property type="entry name" value="Dihydrolipoamide acetyltransferase component of pyruvate dehydrogenase complex"/>
    <property type="match status" value="1"/>
</dbReference>
<evidence type="ECO:0000259" key="10">
    <source>
        <dbReference type="PROSITE" id="PS51826"/>
    </source>
</evidence>
<evidence type="ECO:0000313" key="11">
    <source>
        <dbReference type="EMBL" id="REL24448.1"/>
    </source>
</evidence>
<dbReference type="InterPro" id="IPR004167">
    <property type="entry name" value="PSBD"/>
</dbReference>
<comment type="similarity">
    <text evidence="2 7">Belongs to the 2-oxoacid dehydrogenase family.</text>
</comment>
<evidence type="ECO:0000256" key="5">
    <source>
        <dbReference type="ARBA" id="ARBA00022823"/>
    </source>
</evidence>
<feature type="region of interest" description="Disordered" evidence="8">
    <location>
        <begin position="1"/>
        <end position="39"/>
    </location>
</feature>
<keyword evidence="5 7" id="KW-0450">Lipoyl</keyword>
<dbReference type="GO" id="GO:0016407">
    <property type="term" value="F:acetyltransferase activity"/>
    <property type="evidence" value="ECO:0007669"/>
    <property type="project" value="TreeGrafter"/>
</dbReference>
<dbReference type="Proteomes" id="UP000256899">
    <property type="component" value="Unassembled WGS sequence"/>
</dbReference>
<evidence type="ECO:0000256" key="1">
    <source>
        <dbReference type="ARBA" id="ARBA00001938"/>
    </source>
</evidence>
<feature type="compositionally biased region" description="Polar residues" evidence="8">
    <location>
        <begin position="73"/>
        <end position="83"/>
    </location>
</feature>
<keyword evidence="6 7" id="KW-0012">Acyltransferase</keyword>
<dbReference type="Gene3D" id="4.10.320.10">
    <property type="entry name" value="E3-binding domain"/>
    <property type="match status" value="1"/>
</dbReference>
<feature type="region of interest" description="Disordered" evidence="8">
    <location>
        <begin position="270"/>
        <end position="296"/>
    </location>
</feature>
<evidence type="ECO:0000256" key="2">
    <source>
        <dbReference type="ARBA" id="ARBA00007317"/>
    </source>
</evidence>
<reference evidence="12" key="1">
    <citation type="submission" date="2018-08" db="EMBL/GenBank/DDBJ databases">
        <title>Thalassotalea euphylliae genome.</title>
        <authorList>
            <person name="Summers S."/>
            <person name="Rice S.A."/>
            <person name="Freckelton M.L."/>
            <person name="Nedved B.T."/>
            <person name="Hadfield M.G."/>
        </authorList>
    </citation>
    <scope>NUCLEOTIDE SEQUENCE [LARGE SCALE GENOMIC DNA]</scope>
    <source>
        <strain evidence="12">H3</strain>
    </source>
</reference>
<comment type="caution">
    <text evidence="11">The sequence shown here is derived from an EMBL/GenBank/DDBJ whole genome shotgun (WGS) entry which is preliminary data.</text>
</comment>
<feature type="compositionally biased region" description="Acidic residues" evidence="8">
    <location>
        <begin position="60"/>
        <end position="71"/>
    </location>
</feature>
<dbReference type="InterPro" id="IPR050743">
    <property type="entry name" value="2-oxoacid_DH_E2_comp"/>
</dbReference>
<dbReference type="InterPro" id="IPR011053">
    <property type="entry name" value="Single_hybrid_motif"/>
</dbReference>
<evidence type="ECO:0000259" key="9">
    <source>
        <dbReference type="PROSITE" id="PS50968"/>
    </source>
</evidence>